<feature type="signal peptide" evidence="1">
    <location>
        <begin position="1"/>
        <end position="19"/>
    </location>
</feature>
<dbReference type="PANTHER" id="PTHR38123:SF1">
    <property type="entry name" value="HYDROPHOBIC SURFACE BINDING PROTEIN"/>
    <property type="match status" value="1"/>
</dbReference>
<protein>
    <submittedName>
        <fullName evidence="2">Uncharacterized protein</fullName>
    </submittedName>
</protein>
<comment type="caution">
    <text evidence="2">The sequence shown here is derived from an EMBL/GenBank/DDBJ whole genome shotgun (WGS) entry which is preliminary data.</text>
</comment>
<proteinExistence type="predicted"/>
<dbReference type="Proteomes" id="UP000269539">
    <property type="component" value="Unassembled WGS sequence"/>
</dbReference>
<keyword evidence="1" id="KW-0732">Signal</keyword>
<evidence type="ECO:0000313" key="2">
    <source>
        <dbReference type="EMBL" id="RMY80264.1"/>
    </source>
</evidence>
<dbReference type="Pfam" id="PF12296">
    <property type="entry name" value="HsbA"/>
    <property type="match status" value="1"/>
</dbReference>
<dbReference type="PANTHER" id="PTHR38123">
    <property type="entry name" value="CELL WALL SERINE-THREONINE-RICH GALACTOMANNOPROTEIN MP1 (AFU_ORTHOLOGUE AFUA_4G03240)"/>
    <property type="match status" value="1"/>
</dbReference>
<feature type="chain" id="PRO_5017978317" evidence="1">
    <location>
        <begin position="20"/>
        <end position="217"/>
    </location>
</feature>
<dbReference type="GO" id="GO:0005576">
    <property type="term" value="C:extracellular region"/>
    <property type="evidence" value="ECO:0007669"/>
    <property type="project" value="TreeGrafter"/>
</dbReference>
<evidence type="ECO:0000256" key="1">
    <source>
        <dbReference type="SAM" id="SignalP"/>
    </source>
</evidence>
<reference evidence="2 3" key="1">
    <citation type="journal article" date="2018" name="BMC Genomics">
        <title>Genomic evidence for intraspecific hybridization in a clonal and extremely halotolerant yeast.</title>
        <authorList>
            <person name="Gostincar C."/>
            <person name="Stajich J.E."/>
            <person name="Zupancic J."/>
            <person name="Zalar P."/>
            <person name="Gunde-Cimerman N."/>
        </authorList>
    </citation>
    <scope>NUCLEOTIDE SEQUENCE [LARGE SCALE GENOMIC DNA]</scope>
    <source>
        <strain evidence="2 3">EXF-10513</strain>
    </source>
</reference>
<name>A0A3M7EVX9_HORWE</name>
<dbReference type="InterPro" id="IPR021054">
    <property type="entry name" value="Cell_wall_mannoprotein_1"/>
</dbReference>
<accession>A0A3M7EVX9</accession>
<dbReference type="Gene3D" id="1.20.1280.140">
    <property type="match status" value="1"/>
</dbReference>
<dbReference type="AlphaFoldDB" id="A0A3M7EVX9"/>
<organism evidence="2 3">
    <name type="scientific">Hortaea werneckii</name>
    <name type="common">Black yeast</name>
    <name type="synonym">Cladosporium werneckii</name>
    <dbReference type="NCBI Taxonomy" id="91943"/>
    <lineage>
        <taxon>Eukaryota</taxon>
        <taxon>Fungi</taxon>
        <taxon>Dikarya</taxon>
        <taxon>Ascomycota</taxon>
        <taxon>Pezizomycotina</taxon>
        <taxon>Dothideomycetes</taxon>
        <taxon>Dothideomycetidae</taxon>
        <taxon>Mycosphaerellales</taxon>
        <taxon>Teratosphaeriaceae</taxon>
        <taxon>Hortaea</taxon>
    </lineage>
</organism>
<gene>
    <name evidence="2" type="ORF">D0864_08737</name>
</gene>
<dbReference type="EMBL" id="QWIO01001028">
    <property type="protein sequence ID" value="RMY80264.1"/>
    <property type="molecule type" value="Genomic_DNA"/>
</dbReference>
<sequence length="217" mass="22997">MVALKNILLAAVSITAATSKVIRRDAAQIQSDLVNSTRQSSGQQRLETDLRVQMDINGDVVSLTDATNNYSGGLFGAVPVQNGWFTTSNSIYTRTLARSNYVLAESNLEDSIKSATSNAKASGPVSSSDSQDIIDYINNTLEPNIDSAVSAIINKMSQFQSAGLAGTVRDDLDNLKSETDDLGAALVNKAASDKKTQANAALDAIDADFQRAIAAYN</sequence>
<evidence type="ECO:0000313" key="3">
    <source>
        <dbReference type="Proteomes" id="UP000269539"/>
    </source>
</evidence>